<keyword evidence="2" id="KW-1185">Reference proteome</keyword>
<organism evidence="1 2">
    <name type="scientific">Armillaria novae-zelandiae</name>
    <dbReference type="NCBI Taxonomy" id="153914"/>
    <lineage>
        <taxon>Eukaryota</taxon>
        <taxon>Fungi</taxon>
        <taxon>Dikarya</taxon>
        <taxon>Basidiomycota</taxon>
        <taxon>Agaricomycotina</taxon>
        <taxon>Agaricomycetes</taxon>
        <taxon>Agaricomycetidae</taxon>
        <taxon>Agaricales</taxon>
        <taxon>Marasmiineae</taxon>
        <taxon>Physalacriaceae</taxon>
        <taxon>Armillaria</taxon>
    </lineage>
</organism>
<reference evidence="1" key="1">
    <citation type="submission" date="2023-06" db="EMBL/GenBank/DDBJ databases">
        <authorList>
            <consortium name="Lawrence Berkeley National Laboratory"/>
            <person name="Ahrendt S."/>
            <person name="Sahu N."/>
            <person name="Indic B."/>
            <person name="Wong-Bajracharya J."/>
            <person name="Merenyi Z."/>
            <person name="Ke H.-M."/>
            <person name="Monk M."/>
            <person name="Kocsube S."/>
            <person name="Drula E."/>
            <person name="Lipzen A."/>
            <person name="Balint B."/>
            <person name="Henrissat B."/>
            <person name="Andreopoulos B."/>
            <person name="Martin F.M."/>
            <person name="Harder C.B."/>
            <person name="Rigling D."/>
            <person name="Ford K.L."/>
            <person name="Foster G.D."/>
            <person name="Pangilinan J."/>
            <person name="Papanicolaou A."/>
            <person name="Barry K."/>
            <person name="LaButti K."/>
            <person name="Viragh M."/>
            <person name="Koriabine M."/>
            <person name="Yan M."/>
            <person name="Riley R."/>
            <person name="Champramary S."/>
            <person name="Plett K.L."/>
            <person name="Tsai I.J."/>
            <person name="Slot J."/>
            <person name="Sipos G."/>
            <person name="Plett J."/>
            <person name="Nagy L.G."/>
            <person name="Grigoriev I.V."/>
        </authorList>
    </citation>
    <scope>NUCLEOTIDE SEQUENCE</scope>
    <source>
        <strain evidence="1">ICMP 16352</strain>
    </source>
</reference>
<accession>A0AA39T9S9</accession>
<name>A0AA39T9S9_9AGAR</name>
<evidence type="ECO:0000313" key="2">
    <source>
        <dbReference type="Proteomes" id="UP001175227"/>
    </source>
</evidence>
<dbReference type="AlphaFoldDB" id="A0AA39T9S9"/>
<evidence type="ECO:0000313" key="1">
    <source>
        <dbReference type="EMBL" id="KAK0474611.1"/>
    </source>
</evidence>
<proteinExistence type="predicted"/>
<dbReference type="Proteomes" id="UP001175227">
    <property type="component" value="Unassembled WGS sequence"/>
</dbReference>
<comment type="caution">
    <text evidence="1">The sequence shown here is derived from an EMBL/GenBank/DDBJ whole genome shotgun (WGS) entry which is preliminary data.</text>
</comment>
<dbReference type="EMBL" id="JAUEPR010000026">
    <property type="protein sequence ID" value="KAK0474611.1"/>
    <property type="molecule type" value="Genomic_DNA"/>
</dbReference>
<gene>
    <name evidence="1" type="ORF">IW261DRAFT_1568614</name>
</gene>
<protein>
    <submittedName>
        <fullName evidence="1">Uncharacterized protein</fullName>
    </submittedName>
</protein>
<sequence>MTEPTQNIGFSAATGFGHDEEDFLAKNAIQFHVLESGDFSALSEIWLETIWQEHILYWPPKDHTDYGLRQHCKRVDTLATCLPV</sequence>